<keyword evidence="2" id="KW-1185">Reference proteome</keyword>
<name>A0A0L0FFB6_9EUKA</name>
<reference evidence="1 2" key="1">
    <citation type="submission" date="2011-02" db="EMBL/GenBank/DDBJ databases">
        <title>The Genome Sequence of Sphaeroforma arctica JP610.</title>
        <authorList>
            <consortium name="The Broad Institute Genome Sequencing Platform"/>
            <person name="Russ C."/>
            <person name="Cuomo C."/>
            <person name="Young S.K."/>
            <person name="Zeng Q."/>
            <person name="Gargeya S."/>
            <person name="Alvarado L."/>
            <person name="Berlin A."/>
            <person name="Chapman S.B."/>
            <person name="Chen Z."/>
            <person name="Freedman E."/>
            <person name="Gellesch M."/>
            <person name="Goldberg J."/>
            <person name="Griggs A."/>
            <person name="Gujja S."/>
            <person name="Heilman E."/>
            <person name="Heiman D."/>
            <person name="Howarth C."/>
            <person name="Mehta T."/>
            <person name="Neiman D."/>
            <person name="Pearson M."/>
            <person name="Roberts A."/>
            <person name="Saif S."/>
            <person name="Shea T."/>
            <person name="Shenoy N."/>
            <person name="Sisk P."/>
            <person name="Stolte C."/>
            <person name="Sykes S."/>
            <person name="White J."/>
            <person name="Yandava C."/>
            <person name="Burger G."/>
            <person name="Gray M.W."/>
            <person name="Holland P.W.H."/>
            <person name="King N."/>
            <person name="Lang F.B.F."/>
            <person name="Roger A.J."/>
            <person name="Ruiz-Trillo I."/>
            <person name="Haas B."/>
            <person name="Nusbaum C."/>
            <person name="Birren B."/>
        </authorList>
    </citation>
    <scope>NUCLEOTIDE SEQUENCE [LARGE SCALE GENOMIC DNA]</scope>
    <source>
        <strain evidence="1 2">JP610</strain>
    </source>
</reference>
<feature type="non-terminal residue" evidence="1">
    <location>
        <position position="1"/>
    </location>
</feature>
<dbReference type="AlphaFoldDB" id="A0A0L0FFB6"/>
<sequence length="49" mass="5372">SPDTSNGLVTKQRSSILARTEETGWDRSKITISSDPIIPKASKRGQRCV</sequence>
<gene>
    <name evidence="1" type="ORF">SARC_12003</name>
</gene>
<organism evidence="1 2">
    <name type="scientific">Sphaeroforma arctica JP610</name>
    <dbReference type="NCBI Taxonomy" id="667725"/>
    <lineage>
        <taxon>Eukaryota</taxon>
        <taxon>Ichthyosporea</taxon>
        <taxon>Ichthyophonida</taxon>
        <taxon>Sphaeroforma</taxon>
    </lineage>
</organism>
<dbReference type="EMBL" id="KQ243603">
    <property type="protein sequence ID" value="KNC75472.1"/>
    <property type="molecule type" value="Genomic_DNA"/>
</dbReference>
<feature type="non-terminal residue" evidence="1">
    <location>
        <position position="49"/>
    </location>
</feature>
<evidence type="ECO:0000313" key="1">
    <source>
        <dbReference type="EMBL" id="KNC75472.1"/>
    </source>
</evidence>
<dbReference type="Proteomes" id="UP000054560">
    <property type="component" value="Unassembled WGS sequence"/>
</dbReference>
<accession>A0A0L0FFB6</accession>
<protein>
    <submittedName>
        <fullName evidence="1">Uncharacterized protein</fullName>
    </submittedName>
</protein>
<evidence type="ECO:0000313" key="2">
    <source>
        <dbReference type="Proteomes" id="UP000054560"/>
    </source>
</evidence>
<dbReference type="GeneID" id="25912507"/>
<proteinExistence type="predicted"/>
<dbReference type="RefSeq" id="XP_014149374.1">
    <property type="nucleotide sequence ID" value="XM_014293899.1"/>
</dbReference>